<dbReference type="Pfam" id="PF11333">
    <property type="entry name" value="DUF3135"/>
    <property type="match status" value="1"/>
</dbReference>
<keyword evidence="3" id="KW-1185">Reference proteome</keyword>
<dbReference type="Proteomes" id="UP000250079">
    <property type="component" value="Chromosome"/>
</dbReference>
<evidence type="ECO:0000313" key="3">
    <source>
        <dbReference type="Proteomes" id="UP000250079"/>
    </source>
</evidence>
<reference evidence="2 3" key="1">
    <citation type="submission" date="2016-12" db="EMBL/GenBank/DDBJ databases">
        <authorList>
            <person name="Song W.-J."/>
            <person name="Kurnit D.M."/>
        </authorList>
    </citation>
    <scope>NUCLEOTIDE SEQUENCE [LARGE SCALE GENOMIC DNA]</scope>
    <source>
        <strain evidence="2 3">IMCC3135</strain>
    </source>
</reference>
<evidence type="ECO:0000313" key="2">
    <source>
        <dbReference type="EMBL" id="ASJ70955.1"/>
    </source>
</evidence>
<feature type="region of interest" description="Disordered" evidence="1">
    <location>
        <begin position="117"/>
        <end position="137"/>
    </location>
</feature>
<dbReference type="AlphaFoldDB" id="A0A2Z2NKC3"/>
<evidence type="ECO:0000256" key="1">
    <source>
        <dbReference type="SAM" id="MobiDB-lite"/>
    </source>
</evidence>
<name>A0A2Z2NKC3_9GAMM</name>
<sequence length="137" mass="15272">MAGLWKIEAIQTSHRVAKFMRQNNASEFDFDDWAGLYLENPQEFEARRQATLMIEMTRGSSENATASRALLDAYEKAAKGCSPAQRMKIASEMMMESAHQLSAELQILKQTLEQLDLDVPAPDSDSVSSPEQVTSSN</sequence>
<gene>
    <name evidence="2" type="ORF">IMCC3135_04210</name>
</gene>
<dbReference type="InterPro" id="IPR021482">
    <property type="entry name" value="DUF3135"/>
</dbReference>
<feature type="compositionally biased region" description="Low complexity" evidence="1">
    <location>
        <begin position="117"/>
        <end position="130"/>
    </location>
</feature>
<organism evidence="2 3">
    <name type="scientific">Granulosicoccus antarcticus IMCC3135</name>
    <dbReference type="NCBI Taxonomy" id="1192854"/>
    <lineage>
        <taxon>Bacteria</taxon>
        <taxon>Pseudomonadati</taxon>
        <taxon>Pseudomonadota</taxon>
        <taxon>Gammaproteobacteria</taxon>
        <taxon>Chromatiales</taxon>
        <taxon>Granulosicoccaceae</taxon>
        <taxon>Granulosicoccus</taxon>
    </lineage>
</organism>
<proteinExistence type="predicted"/>
<dbReference type="EMBL" id="CP018632">
    <property type="protein sequence ID" value="ASJ70955.1"/>
    <property type="molecule type" value="Genomic_DNA"/>
</dbReference>
<dbReference type="KEGG" id="gai:IMCC3135_04210"/>
<accession>A0A2Z2NKC3</accession>
<protein>
    <submittedName>
        <fullName evidence="2">Uncharacterized protein</fullName>
    </submittedName>
</protein>